<dbReference type="PROSITE" id="PS50018">
    <property type="entry name" value="RAS_GTPASE_ACTIV_2"/>
    <property type="match status" value="1"/>
</dbReference>
<dbReference type="InterPro" id="IPR008936">
    <property type="entry name" value="Rho_GTPase_activation_prot"/>
</dbReference>
<protein>
    <recommendedName>
        <fullName evidence="3">Ras-GAP domain-containing protein</fullName>
    </recommendedName>
</protein>
<sequence>MSKGYATTTSTEGQWTRVRCSIAELDERECRFTIVGTEKETLQHCLNVRLLRTTDIRFADRSLFFRNDCLSIHSPAQAFYGHSPSLQTLLSTDPAQNKRTHPAPALDPIYLAFESKEAANTWTAALRSYAVPEIYGCELEPRGLFRMWRQVSLSITTARHLALARKNSNSSVSSDLNSNGTGNSNLISPEDVSDAAADLQLYCEVEIDGVAMGRTALQKGTSEVASHDSSPLPTWTWLESFVLSDLPPFGLMGVRIWRFKKGAKPIYVGVVEVVLGHIRKGQAMDGWFPILNGTQVGELRMKLKVDEERILPSEAYSGIIEMVAKNNPLDLMGELDQKLRLQEMSQHMLALSIARGTFLADILKLAEREVDHVPNPNTLFRGNSVFTKTVEQIMTFFGRPFLEASVGYSIHELVIERVELETDPRRNQKGTKDVENSIKLLQVWCEKFWKRIWDMREHCPPELRKLFQSIRELVEKKFGDREDVVNLKWQSVSAFAFLRLIVPAILYPHLWGLHPGLPSPSLQRSLTLIAKALQSLANLSKEKKEAHMHGVSQFLEDNRSLMIKYIQYISSPSEQPTAHIAEHFDRTRIRRYLRERAKGRTETPLHVESLPALPHFLDLQKHLAIVSSAVTRHTRMAPQFLTPRPIGSTQDTIVEDFAVKCFEIEGKISHSVTRLRANLSPTPAVARSPLRGITSRNSSSPGSSGGPEDAYTGIPIAGPSRQSREIQRSSKAAGKRPSTAPAGRSSSTDSSSAKNVPLPSSPPLLRALRGKASNDSGVSSPPLSPMSRGFSHQLSTSVSFSTDHSFTSGTVGDTDNIPDPLSSSQQLMDTIDPNKRKKFFSRPGFLGRNQKASN</sequence>
<organism evidence="4 5">
    <name type="scientific">Sphaerobolus stellatus (strain SS14)</name>
    <dbReference type="NCBI Taxonomy" id="990650"/>
    <lineage>
        <taxon>Eukaryota</taxon>
        <taxon>Fungi</taxon>
        <taxon>Dikarya</taxon>
        <taxon>Basidiomycota</taxon>
        <taxon>Agaricomycotina</taxon>
        <taxon>Agaricomycetes</taxon>
        <taxon>Phallomycetidae</taxon>
        <taxon>Geastrales</taxon>
        <taxon>Sphaerobolaceae</taxon>
        <taxon>Sphaerobolus</taxon>
    </lineage>
</organism>
<accession>A0A0C9UCS8</accession>
<dbReference type="GO" id="GO:0005096">
    <property type="term" value="F:GTPase activator activity"/>
    <property type="evidence" value="ECO:0007669"/>
    <property type="project" value="UniProtKB-KW"/>
</dbReference>
<dbReference type="InterPro" id="IPR039360">
    <property type="entry name" value="Ras_GTPase"/>
</dbReference>
<gene>
    <name evidence="4" type="ORF">M422DRAFT_216095</name>
</gene>
<dbReference type="SUPFAM" id="SSF48350">
    <property type="entry name" value="GTPase activation domain, GAP"/>
    <property type="match status" value="1"/>
</dbReference>
<dbReference type="Gene3D" id="2.60.40.150">
    <property type="entry name" value="C2 domain"/>
    <property type="match status" value="1"/>
</dbReference>
<dbReference type="InterPro" id="IPR035892">
    <property type="entry name" value="C2_domain_sf"/>
</dbReference>
<feature type="region of interest" description="Disordered" evidence="2">
    <location>
        <begin position="683"/>
        <end position="827"/>
    </location>
</feature>
<dbReference type="EMBL" id="KN837352">
    <property type="protein sequence ID" value="KIJ26917.1"/>
    <property type="molecule type" value="Genomic_DNA"/>
</dbReference>
<dbReference type="InterPro" id="IPR001936">
    <property type="entry name" value="RasGAP_dom"/>
</dbReference>
<evidence type="ECO:0000256" key="1">
    <source>
        <dbReference type="ARBA" id="ARBA00022468"/>
    </source>
</evidence>
<keyword evidence="5" id="KW-1185">Reference proteome</keyword>
<feature type="domain" description="Ras-GAP" evidence="3">
    <location>
        <begin position="340"/>
        <end position="538"/>
    </location>
</feature>
<feature type="region of interest" description="Disordered" evidence="2">
    <location>
        <begin position="169"/>
        <end position="189"/>
    </location>
</feature>
<feature type="region of interest" description="Disordered" evidence="2">
    <location>
        <begin position="835"/>
        <end position="854"/>
    </location>
</feature>
<dbReference type="HOGENOM" id="CLU_011610_0_0_1"/>
<evidence type="ECO:0000259" key="3">
    <source>
        <dbReference type="PROSITE" id="PS50018"/>
    </source>
</evidence>
<evidence type="ECO:0000256" key="2">
    <source>
        <dbReference type="SAM" id="MobiDB-lite"/>
    </source>
</evidence>
<proteinExistence type="predicted"/>
<dbReference type="PANTHER" id="PTHR10194">
    <property type="entry name" value="RAS GTPASE-ACTIVATING PROTEINS"/>
    <property type="match status" value="1"/>
</dbReference>
<dbReference type="SUPFAM" id="SSF49562">
    <property type="entry name" value="C2 domain (Calcium/lipid-binding domain, CaLB)"/>
    <property type="match status" value="1"/>
</dbReference>
<evidence type="ECO:0000313" key="5">
    <source>
        <dbReference type="Proteomes" id="UP000054279"/>
    </source>
</evidence>
<name>A0A0C9UCS8_SPHS4</name>
<dbReference type="Pfam" id="PF00616">
    <property type="entry name" value="RasGAP"/>
    <property type="match status" value="1"/>
</dbReference>
<keyword evidence="1" id="KW-0343">GTPase activation</keyword>
<dbReference type="PANTHER" id="PTHR10194:SF60">
    <property type="entry name" value="RAS GTPASE-ACTIVATING PROTEIN RASKOL"/>
    <property type="match status" value="1"/>
</dbReference>
<feature type="compositionally biased region" description="Low complexity" evidence="2">
    <location>
        <begin position="169"/>
        <end position="179"/>
    </location>
</feature>
<feature type="compositionally biased region" description="Polar residues" evidence="2">
    <location>
        <begin position="790"/>
        <end position="813"/>
    </location>
</feature>
<dbReference type="Gene3D" id="1.10.506.10">
    <property type="entry name" value="GTPase Activation - p120gap, domain 1"/>
    <property type="match status" value="1"/>
</dbReference>
<dbReference type="AlphaFoldDB" id="A0A0C9UCS8"/>
<dbReference type="OrthoDB" id="775356at2759"/>
<dbReference type="Proteomes" id="UP000054279">
    <property type="component" value="Unassembled WGS sequence"/>
</dbReference>
<reference evidence="4 5" key="1">
    <citation type="submission" date="2014-06" db="EMBL/GenBank/DDBJ databases">
        <title>Evolutionary Origins and Diversification of the Mycorrhizal Mutualists.</title>
        <authorList>
            <consortium name="DOE Joint Genome Institute"/>
            <consortium name="Mycorrhizal Genomics Consortium"/>
            <person name="Kohler A."/>
            <person name="Kuo A."/>
            <person name="Nagy L.G."/>
            <person name="Floudas D."/>
            <person name="Copeland A."/>
            <person name="Barry K.W."/>
            <person name="Cichocki N."/>
            <person name="Veneault-Fourrey C."/>
            <person name="LaButti K."/>
            <person name="Lindquist E.A."/>
            <person name="Lipzen A."/>
            <person name="Lundell T."/>
            <person name="Morin E."/>
            <person name="Murat C."/>
            <person name="Riley R."/>
            <person name="Ohm R."/>
            <person name="Sun H."/>
            <person name="Tunlid A."/>
            <person name="Henrissat B."/>
            <person name="Grigoriev I.V."/>
            <person name="Hibbett D.S."/>
            <person name="Martin F."/>
        </authorList>
    </citation>
    <scope>NUCLEOTIDE SEQUENCE [LARGE SCALE GENOMIC DNA]</scope>
    <source>
        <strain evidence="4 5">SS14</strain>
    </source>
</reference>
<evidence type="ECO:0000313" key="4">
    <source>
        <dbReference type="EMBL" id="KIJ26917.1"/>
    </source>
</evidence>
<dbReference type="SMART" id="SM00323">
    <property type="entry name" value="RasGAP"/>
    <property type="match status" value="1"/>
</dbReference>